<keyword evidence="2" id="KW-1185">Reference proteome</keyword>
<organism evidence="1 2">
    <name type="scientific">Helianthus annuus</name>
    <name type="common">Common sunflower</name>
    <dbReference type="NCBI Taxonomy" id="4232"/>
    <lineage>
        <taxon>Eukaryota</taxon>
        <taxon>Viridiplantae</taxon>
        <taxon>Streptophyta</taxon>
        <taxon>Embryophyta</taxon>
        <taxon>Tracheophyta</taxon>
        <taxon>Spermatophyta</taxon>
        <taxon>Magnoliopsida</taxon>
        <taxon>eudicotyledons</taxon>
        <taxon>Gunneridae</taxon>
        <taxon>Pentapetalae</taxon>
        <taxon>asterids</taxon>
        <taxon>campanulids</taxon>
        <taxon>Asterales</taxon>
        <taxon>Asteraceae</taxon>
        <taxon>Asteroideae</taxon>
        <taxon>Heliantheae alliance</taxon>
        <taxon>Heliantheae</taxon>
        <taxon>Helianthus</taxon>
    </lineage>
</organism>
<name>A0A251SI47_HELAN</name>
<evidence type="ECO:0000313" key="2">
    <source>
        <dbReference type="Proteomes" id="UP000215914"/>
    </source>
</evidence>
<gene>
    <name evidence="1" type="ORF">HannXRQ_Chr14g0445311</name>
</gene>
<dbReference type="EMBL" id="CM007903">
    <property type="protein sequence ID" value="OTF98413.1"/>
    <property type="molecule type" value="Genomic_DNA"/>
</dbReference>
<evidence type="ECO:0000313" key="1">
    <source>
        <dbReference type="EMBL" id="OTF98413.1"/>
    </source>
</evidence>
<accession>A0A251SI47</accession>
<reference evidence="2" key="1">
    <citation type="journal article" date="2017" name="Nature">
        <title>The sunflower genome provides insights into oil metabolism, flowering and Asterid evolution.</title>
        <authorList>
            <person name="Badouin H."/>
            <person name="Gouzy J."/>
            <person name="Grassa C.J."/>
            <person name="Murat F."/>
            <person name="Staton S.E."/>
            <person name="Cottret L."/>
            <person name="Lelandais-Briere C."/>
            <person name="Owens G.L."/>
            <person name="Carrere S."/>
            <person name="Mayjonade B."/>
            <person name="Legrand L."/>
            <person name="Gill N."/>
            <person name="Kane N.C."/>
            <person name="Bowers J.E."/>
            <person name="Hubner S."/>
            <person name="Bellec A."/>
            <person name="Berard A."/>
            <person name="Berges H."/>
            <person name="Blanchet N."/>
            <person name="Boniface M.C."/>
            <person name="Brunel D."/>
            <person name="Catrice O."/>
            <person name="Chaidir N."/>
            <person name="Claudel C."/>
            <person name="Donnadieu C."/>
            <person name="Faraut T."/>
            <person name="Fievet G."/>
            <person name="Helmstetter N."/>
            <person name="King M."/>
            <person name="Knapp S.J."/>
            <person name="Lai Z."/>
            <person name="Le Paslier M.C."/>
            <person name="Lippi Y."/>
            <person name="Lorenzon L."/>
            <person name="Mandel J.R."/>
            <person name="Marage G."/>
            <person name="Marchand G."/>
            <person name="Marquand E."/>
            <person name="Bret-Mestries E."/>
            <person name="Morien E."/>
            <person name="Nambeesan S."/>
            <person name="Nguyen T."/>
            <person name="Pegot-Espagnet P."/>
            <person name="Pouilly N."/>
            <person name="Raftis F."/>
            <person name="Sallet E."/>
            <person name="Schiex T."/>
            <person name="Thomas J."/>
            <person name="Vandecasteele C."/>
            <person name="Vares D."/>
            <person name="Vear F."/>
            <person name="Vautrin S."/>
            <person name="Crespi M."/>
            <person name="Mangin B."/>
            <person name="Burke J.M."/>
            <person name="Salse J."/>
            <person name="Munos S."/>
            <person name="Vincourt P."/>
            <person name="Rieseberg L.H."/>
            <person name="Langlade N.B."/>
        </authorList>
    </citation>
    <scope>NUCLEOTIDE SEQUENCE [LARGE SCALE GENOMIC DNA]</scope>
    <source>
        <strain evidence="2">cv. SF193</strain>
    </source>
</reference>
<dbReference type="Proteomes" id="UP000215914">
    <property type="component" value="Chromosome 14"/>
</dbReference>
<dbReference type="InParanoid" id="A0A251SI47"/>
<protein>
    <submittedName>
        <fullName evidence="1">Uncharacterized protein</fullName>
    </submittedName>
</protein>
<sequence>MIIFKTSFVRNLLPVWVLDYSPVPKLQKSEESESFEEFWGFATTQFASFASTSGIF</sequence>
<dbReference type="AlphaFoldDB" id="A0A251SI47"/>
<proteinExistence type="predicted"/>